<feature type="compositionally biased region" description="Low complexity" evidence="1">
    <location>
        <begin position="158"/>
        <end position="169"/>
    </location>
</feature>
<feature type="region of interest" description="Disordered" evidence="1">
    <location>
        <begin position="147"/>
        <end position="170"/>
    </location>
</feature>
<feature type="region of interest" description="Disordered" evidence="1">
    <location>
        <begin position="52"/>
        <end position="126"/>
    </location>
</feature>
<feature type="region of interest" description="Disordered" evidence="1">
    <location>
        <begin position="301"/>
        <end position="378"/>
    </location>
</feature>
<evidence type="ECO:0000313" key="3">
    <source>
        <dbReference type="Proteomes" id="UP001221142"/>
    </source>
</evidence>
<feature type="region of interest" description="Disordered" evidence="1">
    <location>
        <begin position="1"/>
        <end position="23"/>
    </location>
</feature>
<comment type="caution">
    <text evidence="2">The sequence shown here is derived from an EMBL/GenBank/DDBJ whole genome shotgun (WGS) entry which is preliminary data.</text>
</comment>
<reference evidence="2" key="1">
    <citation type="submission" date="2023-03" db="EMBL/GenBank/DDBJ databases">
        <title>Massive genome expansion in bonnet fungi (Mycena s.s.) driven by repeated elements and novel gene families across ecological guilds.</title>
        <authorList>
            <consortium name="Lawrence Berkeley National Laboratory"/>
            <person name="Harder C.B."/>
            <person name="Miyauchi S."/>
            <person name="Viragh M."/>
            <person name="Kuo A."/>
            <person name="Thoen E."/>
            <person name="Andreopoulos B."/>
            <person name="Lu D."/>
            <person name="Skrede I."/>
            <person name="Drula E."/>
            <person name="Henrissat B."/>
            <person name="Morin E."/>
            <person name="Kohler A."/>
            <person name="Barry K."/>
            <person name="LaButti K."/>
            <person name="Morin E."/>
            <person name="Salamov A."/>
            <person name="Lipzen A."/>
            <person name="Mereny Z."/>
            <person name="Hegedus B."/>
            <person name="Baldrian P."/>
            <person name="Stursova M."/>
            <person name="Weitz H."/>
            <person name="Taylor A."/>
            <person name="Grigoriev I.V."/>
            <person name="Nagy L.G."/>
            <person name="Martin F."/>
            <person name="Kauserud H."/>
        </authorList>
    </citation>
    <scope>NUCLEOTIDE SEQUENCE</scope>
    <source>
        <strain evidence="2">9284</strain>
    </source>
</reference>
<feature type="compositionally biased region" description="Low complexity" evidence="1">
    <location>
        <begin position="354"/>
        <end position="373"/>
    </location>
</feature>
<sequence length="467" mass="52715">MQRRPPAARPSRDQSPLSILGTEEEWQRPMRLLDEYQQQQSVAMAARTDPLDSLFGVKSPTPDAESVRERHEREMREEEDLQHALRLSVTEQGRRSLSPPVAGPSRQIPDLAPLSPSPDLPETLTVPTSRRPQLNITTQLNPIWMGAKGGPSVRGAPTQSSQAASSSSTLHSRKHKISRQFLVVFWSDDEKPHCVCLIDKCPSWPDWRVSEASGPLADVLGDNPEVDIYTVRYKTWTSTSLDAPHAVTVDTVLFLRRRGVECFKFDDAVATFFPKSASSRHLRLNLPQERTHLRQLYQTHKPITIDDSSDSEVEVVKETVPRKKRRHDEEQTRRQRPKLTISVDTNRDDHHESPPLTATSASSSSTPASTPLTEQPPWPVGMYVVEMVEGFKSMATLQGNRQDRFTASFPGYDYKPSTYDLQMLFFKAATPSDIKRGVDAGTSRAGLWTVWRKTVRTSESRPGVWKF</sequence>
<name>A0AAD7BTG8_9AGAR</name>
<feature type="compositionally biased region" description="Basic and acidic residues" evidence="1">
    <location>
        <begin position="314"/>
        <end position="333"/>
    </location>
</feature>
<proteinExistence type="predicted"/>
<accession>A0AAD7BTG8</accession>
<gene>
    <name evidence="2" type="ORF">FB45DRAFT_531639</name>
</gene>
<dbReference type="AlphaFoldDB" id="A0AAD7BTG8"/>
<keyword evidence="3" id="KW-1185">Reference proteome</keyword>
<dbReference type="EMBL" id="JARKIF010000009">
    <property type="protein sequence ID" value="KAJ7630262.1"/>
    <property type="molecule type" value="Genomic_DNA"/>
</dbReference>
<dbReference type="Proteomes" id="UP001221142">
    <property type="component" value="Unassembled WGS sequence"/>
</dbReference>
<evidence type="ECO:0000256" key="1">
    <source>
        <dbReference type="SAM" id="MobiDB-lite"/>
    </source>
</evidence>
<feature type="compositionally biased region" description="Basic and acidic residues" evidence="1">
    <location>
        <begin position="65"/>
        <end position="76"/>
    </location>
</feature>
<protein>
    <submittedName>
        <fullName evidence="2">Uncharacterized protein</fullName>
    </submittedName>
</protein>
<organism evidence="2 3">
    <name type="scientific">Roridomyces roridus</name>
    <dbReference type="NCBI Taxonomy" id="1738132"/>
    <lineage>
        <taxon>Eukaryota</taxon>
        <taxon>Fungi</taxon>
        <taxon>Dikarya</taxon>
        <taxon>Basidiomycota</taxon>
        <taxon>Agaricomycotina</taxon>
        <taxon>Agaricomycetes</taxon>
        <taxon>Agaricomycetidae</taxon>
        <taxon>Agaricales</taxon>
        <taxon>Marasmiineae</taxon>
        <taxon>Mycenaceae</taxon>
        <taxon>Roridomyces</taxon>
    </lineage>
</organism>
<evidence type="ECO:0000313" key="2">
    <source>
        <dbReference type="EMBL" id="KAJ7630262.1"/>
    </source>
</evidence>